<keyword evidence="1" id="KW-0106">Calcium</keyword>
<dbReference type="InterPro" id="IPR002048">
    <property type="entry name" value="EF_hand_dom"/>
</dbReference>
<organism evidence="3 4">
    <name type="scientific">Durusdinium trenchii</name>
    <dbReference type="NCBI Taxonomy" id="1381693"/>
    <lineage>
        <taxon>Eukaryota</taxon>
        <taxon>Sar</taxon>
        <taxon>Alveolata</taxon>
        <taxon>Dinophyceae</taxon>
        <taxon>Suessiales</taxon>
        <taxon>Symbiodiniaceae</taxon>
        <taxon>Durusdinium</taxon>
    </lineage>
</organism>
<gene>
    <name evidence="3" type="ORF">CCMP2556_LOCUS30179</name>
</gene>
<feature type="domain" description="EF-hand" evidence="2">
    <location>
        <begin position="357"/>
        <end position="392"/>
    </location>
</feature>
<keyword evidence="4" id="KW-1185">Reference proteome</keyword>
<dbReference type="PROSITE" id="PS50222">
    <property type="entry name" value="EF_HAND_2"/>
    <property type="match status" value="1"/>
</dbReference>
<evidence type="ECO:0000313" key="3">
    <source>
        <dbReference type="EMBL" id="CAK9061399.1"/>
    </source>
</evidence>
<reference evidence="3 4" key="1">
    <citation type="submission" date="2024-02" db="EMBL/GenBank/DDBJ databases">
        <authorList>
            <person name="Chen Y."/>
            <person name="Shah S."/>
            <person name="Dougan E. K."/>
            <person name="Thang M."/>
            <person name="Chan C."/>
        </authorList>
    </citation>
    <scope>NUCLEOTIDE SEQUENCE [LARGE SCALE GENOMIC DNA]</scope>
</reference>
<dbReference type="Gene3D" id="1.10.238.10">
    <property type="entry name" value="EF-hand"/>
    <property type="match status" value="2"/>
</dbReference>
<dbReference type="InterPro" id="IPR011992">
    <property type="entry name" value="EF-hand-dom_pair"/>
</dbReference>
<sequence length="620" mass="70645">MSAFSKYNASGTGLLDQAEVMDSLEGLGLAPKNETEREEVSAILLNFEKLQFTLDEYCNEVVPMIRQQLKELRRPHLAKLFKKFDTYERSKLSISEIMKDVLIYGLDVYEESLKMALKSFAQRTGRSEKLLSAGLATLDEDAFVDFLCLQQELAEQERVSRFEDLVNKLSLSQEEQELWKHDLVSWELRFHEYNPSRGHWGDYSGFVPEQQVLLLLRDSGLVPKSPARVMQVKSMLQSLLRPDGTVSFLDFLKVVTYLKDLEKEKVGKIVDELTDQNCCVPVREVCTFFRSCGLISKVQSERMEVQELVDQGDGRGSKFLGRAPVIELWIRLHALLKVTAVERERQYVLTNGGWTEHDYIDFKKAFHRYDEDMSDILERDELVQAMDLLRGNVWRAQASVNMMLAACGVESEREIKVNFMSFLRLLKLVDEVETRHNLGITMGFSPERTDRLYSGFQALDHEGHGYVQKATLAQALRKATGKWCNTTQLGEALNLLGSHSAPVVFQGFLKVVKALENVVEGDWEDCLDDICQWENRLALEEDEGGTEALDSIPFSWQFFRWCQIDSGFVQAKQCSDLAGAATDADLLAINEDDTENVKRGGQCSRWADVYVAVALIRCLQ</sequence>
<evidence type="ECO:0000256" key="1">
    <source>
        <dbReference type="ARBA" id="ARBA00022837"/>
    </source>
</evidence>
<dbReference type="SUPFAM" id="SSF47473">
    <property type="entry name" value="EF-hand"/>
    <property type="match status" value="3"/>
</dbReference>
<dbReference type="Proteomes" id="UP001642484">
    <property type="component" value="Unassembled WGS sequence"/>
</dbReference>
<comment type="caution">
    <text evidence="3">The sequence shown here is derived from an EMBL/GenBank/DDBJ whole genome shotgun (WGS) entry which is preliminary data.</text>
</comment>
<accession>A0ABP0NF20</accession>
<evidence type="ECO:0000259" key="2">
    <source>
        <dbReference type="PROSITE" id="PS50222"/>
    </source>
</evidence>
<dbReference type="PROSITE" id="PS00018">
    <property type="entry name" value="EF_HAND_1"/>
    <property type="match status" value="1"/>
</dbReference>
<dbReference type="EMBL" id="CAXAMN010021607">
    <property type="protein sequence ID" value="CAK9061399.1"/>
    <property type="molecule type" value="Genomic_DNA"/>
</dbReference>
<proteinExistence type="predicted"/>
<dbReference type="InterPro" id="IPR018247">
    <property type="entry name" value="EF_Hand_1_Ca_BS"/>
</dbReference>
<evidence type="ECO:0000313" key="4">
    <source>
        <dbReference type="Proteomes" id="UP001642484"/>
    </source>
</evidence>
<name>A0ABP0NF20_9DINO</name>
<protein>
    <recommendedName>
        <fullName evidence="2">EF-hand domain-containing protein</fullName>
    </recommendedName>
</protein>